<dbReference type="Proteomes" id="UP000319557">
    <property type="component" value="Chromosome"/>
</dbReference>
<dbReference type="InterPro" id="IPR049945">
    <property type="entry name" value="AAA_22"/>
</dbReference>
<keyword evidence="3" id="KW-1185">Reference proteome</keyword>
<feature type="domain" description="AAA+ ATPase" evidence="1">
    <location>
        <begin position="42"/>
        <end position="197"/>
    </location>
</feature>
<dbReference type="InterPro" id="IPR027417">
    <property type="entry name" value="P-loop_NTPase"/>
</dbReference>
<dbReference type="PANTHER" id="PTHR35894">
    <property type="entry name" value="GENERAL SECRETION PATHWAY PROTEIN A-RELATED"/>
    <property type="match status" value="1"/>
</dbReference>
<name>A0A517LWB6_9BACT</name>
<organism evidence="2 3">
    <name type="scientific">Rosistilla ulvae</name>
    <dbReference type="NCBI Taxonomy" id="1930277"/>
    <lineage>
        <taxon>Bacteria</taxon>
        <taxon>Pseudomonadati</taxon>
        <taxon>Planctomycetota</taxon>
        <taxon>Planctomycetia</taxon>
        <taxon>Pirellulales</taxon>
        <taxon>Pirellulaceae</taxon>
        <taxon>Rosistilla</taxon>
    </lineage>
</organism>
<dbReference type="OrthoDB" id="9783370at2"/>
<dbReference type="InterPro" id="IPR052026">
    <property type="entry name" value="ExeA_AAA_ATPase_DNA-bind"/>
</dbReference>
<dbReference type="EMBL" id="CP036261">
    <property type="protein sequence ID" value="QDS86921.1"/>
    <property type="molecule type" value="Genomic_DNA"/>
</dbReference>
<dbReference type="KEGG" id="ruv:EC9_10960"/>
<dbReference type="AlphaFoldDB" id="A0A517LWB6"/>
<reference evidence="2 3" key="1">
    <citation type="submission" date="2019-02" db="EMBL/GenBank/DDBJ databases">
        <title>Deep-cultivation of Planctomycetes and their phenomic and genomic characterization uncovers novel biology.</title>
        <authorList>
            <person name="Wiegand S."/>
            <person name="Jogler M."/>
            <person name="Boedeker C."/>
            <person name="Pinto D."/>
            <person name="Vollmers J."/>
            <person name="Rivas-Marin E."/>
            <person name="Kohn T."/>
            <person name="Peeters S.H."/>
            <person name="Heuer A."/>
            <person name="Rast P."/>
            <person name="Oberbeckmann S."/>
            <person name="Bunk B."/>
            <person name="Jeske O."/>
            <person name="Meyerdierks A."/>
            <person name="Storesund J.E."/>
            <person name="Kallscheuer N."/>
            <person name="Luecker S."/>
            <person name="Lage O.M."/>
            <person name="Pohl T."/>
            <person name="Merkel B.J."/>
            <person name="Hornburger P."/>
            <person name="Mueller R.-W."/>
            <person name="Bruemmer F."/>
            <person name="Labrenz M."/>
            <person name="Spormann A.M."/>
            <person name="Op den Camp H."/>
            <person name="Overmann J."/>
            <person name="Amann R."/>
            <person name="Jetten M.S.M."/>
            <person name="Mascher T."/>
            <person name="Medema M.H."/>
            <person name="Devos D.P."/>
            <person name="Kaster A.-K."/>
            <person name="Ovreas L."/>
            <person name="Rohde M."/>
            <person name="Galperin M.Y."/>
            <person name="Jogler C."/>
        </authorList>
    </citation>
    <scope>NUCLEOTIDE SEQUENCE [LARGE SCALE GENOMIC DNA]</scope>
    <source>
        <strain evidence="2 3">EC9</strain>
    </source>
</reference>
<evidence type="ECO:0000313" key="3">
    <source>
        <dbReference type="Proteomes" id="UP000319557"/>
    </source>
</evidence>
<dbReference type="RefSeq" id="WP_145342955.1">
    <property type="nucleotide sequence ID" value="NZ_CP036261.1"/>
</dbReference>
<accession>A0A517LWB6</accession>
<dbReference type="InterPro" id="IPR003593">
    <property type="entry name" value="AAA+_ATPase"/>
</dbReference>
<dbReference type="SUPFAM" id="SSF52540">
    <property type="entry name" value="P-loop containing nucleoside triphosphate hydrolases"/>
    <property type="match status" value="1"/>
</dbReference>
<evidence type="ECO:0000313" key="2">
    <source>
        <dbReference type="EMBL" id="QDS86921.1"/>
    </source>
</evidence>
<protein>
    <recommendedName>
        <fullName evidence="1">AAA+ ATPase domain-containing protein</fullName>
    </recommendedName>
</protein>
<proteinExistence type="predicted"/>
<dbReference type="GO" id="GO:0016887">
    <property type="term" value="F:ATP hydrolysis activity"/>
    <property type="evidence" value="ECO:0007669"/>
    <property type="project" value="InterPro"/>
</dbReference>
<dbReference type="Gene3D" id="3.40.50.300">
    <property type="entry name" value="P-loop containing nucleotide triphosphate hydrolases"/>
    <property type="match status" value="1"/>
</dbReference>
<dbReference type="PANTHER" id="PTHR35894:SF1">
    <property type="entry name" value="PHOSPHORIBULOKINASE _ URIDINE KINASE FAMILY"/>
    <property type="match status" value="1"/>
</dbReference>
<sequence length="275" mass="30396">MYKSHWNLTERPFENWSNEQFYYPSEVHQTALLKLRYGVENRRSAAVLCGESGMGKTILLDSFVRQLPDDFGPVAQVVFPSLPGEQLLSYIADQWTGSTGDDNESMRGALGRIQTFLNNNVAAGKHAVLIVDEAHLLSDSQQLETLRLLLNINAGAEGSESAWTLVLVGHPTLISTIERNRALDGRVSVKCVLQRLSMEQTAGYIQHRLAAVGGEIDKIFSLAALEAIQLRSSGIPRRINRLCDLGLMVAYAEDQPQVDAHHIEGVYNELVSIPA</sequence>
<gene>
    <name evidence="2" type="ORF">EC9_10960</name>
</gene>
<dbReference type="Pfam" id="PF13401">
    <property type="entry name" value="AAA_22"/>
    <property type="match status" value="1"/>
</dbReference>
<evidence type="ECO:0000259" key="1">
    <source>
        <dbReference type="SMART" id="SM00382"/>
    </source>
</evidence>
<dbReference type="SMART" id="SM00382">
    <property type="entry name" value="AAA"/>
    <property type="match status" value="1"/>
</dbReference>